<evidence type="ECO:0000313" key="1">
    <source>
        <dbReference type="EMBL" id="PHP52590.1"/>
    </source>
</evidence>
<proteinExistence type="predicted"/>
<evidence type="ECO:0000313" key="2">
    <source>
        <dbReference type="Proteomes" id="UP000194577"/>
    </source>
</evidence>
<gene>
    <name evidence="1" type="ORF">BW737_008905</name>
</gene>
<dbReference type="Proteomes" id="UP000194577">
    <property type="component" value="Unassembled WGS sequence"/>
</dbReference>
<protein>
    <recommendedName>
        <fullName evidence="3">Head-to-tail adaptor</fullName>
    </recommendedName>
</protein>
<dbReference type="EMBL" id="MTPX02000042">
    <property type="protein sequence ID" value="PHP52590.1"/>
    <property type="molecule type" value="Genomic_DNA"/>
</dbReference>
<dbReference type="RefSeq" id="WP_086614195.1">
    <property type="nucleotide sequence ID" value="NZ_MTPX02000042.1"/>
</dbReference>
<organism evidence="1 2">
    <name type="scientific">Actinomyces ruminis</name>
    <dbReference type="NCBI Taxonomy" id="1937003"/>
    <lineage>
        <taxon>Bacteria</taxon>
        <taxon>Bacillati</taxon>
        <taxon>Actinomycetota</taxon>
        <taxon>Actinomycetes</taxon>
        <taxon>Actinomycetales</taxon>
        <taxon>Actinomycetaceae</taxon>
        <taxon>Actinomyces</taxon>
    </lineage>
</organism>
<accession>A0ABX4MEZ3</accession>
<name>A0ABX4MEZ3_9ACTO</name>
<sequence length="194" mass="20797">MALPPLAEPQQLANYTAGAITASDPRAKTLLEAASEAARRYCGWHIAPVITETLVLDGSGSDIIELPTMRVKTIDALTERLPGPAARVHEWTPDELTNLEWSRLGTLRRRHGIWTDRYQGITITLSHGYDTAPDVAQTVCQIAAMALASPTGATHEQAGGVSISYGTTASGVAGGLTLLDRDRLALDPYAIRRP</sequence>
<evidence type="ECO:0008006" key="3">
    <source>
        <dbReference type="Google" id="ProtNLM"/>
    </source>
</evidence>
<comment type="caution">
    <text evidence="1">The sequence shown here is derived from an EMBL/GenBank/DDBJ whole genome shotgun (WGS) entry which is preliminary data.</text>
</comment>
<reference evidence="1 2" key="1">
    <citation type="submission" date="2017-10" db="EMBL/GenBank/DDBJ databases">
        <title>Draft genome sequence of cellulolytic Actinomyces sp CtC72 isolated from cattle rumen fluid.</title>
        <authorList>
            <person name="Joshi A.J."/>
            <person name="Vasudevan G."/>
            <person name="Lanjekar V.B."/>
            <person name="Hivarkar S."/>
            <person name="Engineer A."/>
            <person name="Pore S.D."/>
            <person name="Dhakephalkar P.K."/>
            <person name="Dagar S."/>
        </authorList>
    </citation>
    <scope>NUCLEOTIDE SEQUENCE [LARGE SCALE GENOMIC DNA]</scope>
    <source>
        <strain evidence="2">CtC72</strain>
    </source>
</reference>
<keyword evidence="2" id="KW-1185">Reference proteome</keyword>